<dbReference type="RefSeq" id="WP_115292735.1">
    <property type="nucleotide sequence ID" value="NZ_UGUU01000002.1"/>
</dbReference>
<sequence length="147" mass="16384">MSAVPDYDLSAEITRKAGDAYSWLDHQFKRAQISSNAFFHALVALDLALLGLIPDEYSAWAADRRKSLNHADAGDTTVLYNDTRTVVLHLDREKGAVRMSAIVREPGVKVSTKEIQNAESEDSFAWANSQYEDLRLGLLKKGFVELV</sequence>
<dbReference type="Proteomes" id="UP000254260">
    <property type="component" value="Unassembled WGS sequence"/>
</dbReference>
<protein>
    <submittedName>
        <fullName evidence="1">Uncharacterized protein</fullName>
    </submittedName>
</protein>
<reference evidence="1 2" key="1">
    <citation type="submission" date="2018-06" db="EMBL/GenBank/DDBJ databases">
        <authorList>
            <consortium name="Pathogen Informatics"/>
            <person name="Doyle S."/>
        </authorList>
    </citation>
    <scope>NUCLEOTIDE SEQUENCE [LARGE SCALE GENOMIC DNA]</scope>
    <source>
        <strain evidence="1 2">NCTC10899</strain>
    </source>
</reference>
<evidence type="ECO:0000313" key="1">
    <source>
        <dbReference type="EMBL" id="SUE95878.1"/>
    </source>
</evidence>
<name>A0A379PPY7_ECTME</name>
<evidence type="ECO:0000313" key="2">
    <source>
        <dbReference type="Proteomes" id="UP000254260"/>
    </source>
</evidence>
<dbReference type="EMBL" id="UGUU01000002">
    <property type="protein sequence ID" value="SUE95878.1"/>
    <property type="molecule type" value="Genomic_DNA"/>
</dbReference>
<proteinExistence type="predicted"/>
<organism evidence="1 2">
    <name type="scientific">Ectopseudomonas mendocina</name>
    <name type="common">Pseudomonas mendocina</name>
    <dbReference type="NCBI Taxonomy" id="300"/>
    <lineage>
        <taxon>Bacteria</taxon>
        <taxon>Pseudomonadati</taxon>
        <taxon>Pseudomonadota</taxon>
        <taxon>Gammaproteobacteria</taxon>
        <taxon>Pseudomonadales</taxon>
        <taxon>Pseudomonadaceae</taxon>
        <taxon>Ectopseudomonas</taxon>
    </lineage>
</organism>
<dbReference type="AlphaFoldDB" id="A0A379PPY7"/>
<gene>
    <name evidence="1" type="ORF">NCTC10899_05119</name>
</gene>
<accession>A0A379PPY7</accession>